<protein>
    <submittedName>
        <fullName evidence="2">VOC family protein</fullName>
    </submittedName>
</protein>
<dbReference type="Proteomes" id="UP001165587">
    <property type="component" value="Unassembled WGS sequence"/>
</dbReference>
<dbReference type="PROSITE" id="PS51819">
    <property type="entry name" value="VOC"/>
    <property type="match status" value="1"/>
</dbReference>
<dbReference type="InterPro" id="IPR037523">
    <property type="entry name" value="VOC_core"/>
</dbReference>
<evidence type="ECO:0000313" key="2">
    <source>
        <dbReference type="EMBL" id="MCS5728023.1"/>
    </source>
</evidence>
<dbReference type="SUPFAM" id="SSF54593">
    <property type="entry name" value="Glyoxalase/Bleomycin resistance protein/Dihydroxybiphenyl dioxygenase"/>
    <property type="match status" value="1"/>
</dbReference>
<organism evidence="2 3">
    <name type="scientific">Herbiconiux oxytropis</name>
    <dbReference type="NCBI Taxonomy" id="2970915"/>
    <lineage>
        <taxon>Bacteria</taxon>
        <taxon>Bacillati</taxon>
        <taxon>Actinomycetota</taxon>
        <taxon>Actinomycetes</taxon>
        <taxon>Micrococcales</taxon>
        <taxon>Microbacteriaceae</taxon>
        <taxon>Herbiconiux</taxon>
    </lineage>
</organism>
<dbReference type="AlphaFoldDB" id="A0AA41XJJ3"/>
<feature type="domain" description="VOC" evidence="1">
    <location>
        <begin position="7"/>
        <end position="153"/>
    </location>
</feature>
<keyword evidence="3" id="KW-1185">Reference proteome</keyword>
<comment type="caution">
    <text evidence="2">The sequence shown here is derived from an EMBL/GenBank/DDBJ whole genome shotgun (WGS) entry which is preliminary data.</text>
</comment>
<name>A0AA41XJJ3_9MICO</name>
<dbReference type="InterPro" id="IPR029068">
    <property type="entry name" value="Glyas_Bleomycin-R_OHBP_Dase"/>
</dbReference>
<accession>A0AA41XJJ3</accession>
<dbReference type="Gene3D" id="3.10.180.10">
    <property type="entry name" value="2,3-Dihydroxybiphenyl 1,2-Dioxygenase, domain 1"/>
    <property type="match status" value="1"/>
</dbReference>
<evidence type="ECO:0000313" key="3">
    <source>
        <dbReference type="Proteomes" id="UP001165587"/>
    </source>
</evidence>
<reference evidence="2" key="1">
    <citation type="submission" date="2022-08" db="EMBL/GenBank/DDBJ databases">
        <authorList>
            <person name="Deng Y."/>
            <person name="Han X.-F."/>
            <person name="Zhang Y.-Q."/>
        </authorList>
    </citation>
    <scope>NUCLEOTIDE SEQUENCE</scope>
    <source>
        <strain evidence="2">CPCC 203407</strain>
    </source>
</reference>
<dbReference type="EMBL" id="JANLCK010000019">
    <property type="protein sequence ID" value="MCS5728023.1"/>
    <property type="molecule type" value="Genomic_DNA"/>
</dbReference>
<gene>
    <name evidence="2" type="ORF">N1028_19165</name>
</gene>
<sequence length="173" mass="18562">MTSVLGALWHVGIVVDDLDATARDLGATLGHSFTSVQEQEVTVVLGDRPGAPGSSAAPDARALETARVRWAATSGESPDWELIQAGSGLWSTELSRGQALHHLAYWSDDLEGDIARLRAEGYELEASGDDVEGRVRFAYLIAPGGIRLELGARHTQHAWDEWVSGRDYGLGIA</sequence>
<proteinExistence type="predicted"/>
<dbReference type="RefSeq" id="WP_259531129.1">
    <property type="nucleotide sequence ID" value="NZ_JANLCK010000019.1"/>
</dbReference>
<evidence type="ECO:0000259" key="1">
    <source>
        <dbReference type="PROSITE" id="PS51819"/>
    </source>
</evidence>
<dbReference type="Pfam" id="PF13669">
    <property type="entry name" value="Glyoxalase_4"/>
    <property type="match status" value="1"/>
</dbReference>